<dbReference type="RefSeq" id="WP_163651633.1">
    <property type="nucleotide sequence ID" value="NZ_JAAGRN010000002.1"/>
</dbReference>
<feature type="active site" description="O-(5'-phospho-DNA)-serine intermediate" evidence="4 5">
    <location>
        <position position="10"/>
    </location>
</feature>
<dbReference type="InterPro" id="IPR006119">
    <property type="entry name" value="Resolv_N"/>
</dbReference>
<dbReference type="InterPro" id="IPR036162">
    <property type="entry name" value="Resolvase-like_N_sf"/>
</dbReference>
<keyword evidence="1" id="KW-0229">DNA integration</keyword>
<organism evidence="7">
    <name type="scientific">Sheuella amnicola</name>
    <dbReference type="NCBI Taxonomy" id="2707330"/>
    <lineage>
        <taxon>Bacteria</taxon>
        <taxon>Pseudomonadati</taxon>
        <taxon>Pseudomonadota</taxon>
        <taxon>Betaproteobacteria</taxon>
        <taxon>Burkholderiales</taxon>
        <taxon>Alcaligenaceae</taxon>
        <taxon>Sheuella</taxon>
    </lineage>
</organism>
<evidence type="ECO:0000313" key="7">
    <source>
        <dbReference type="EMBL" id="NDY82326.1"/>
    </source>
</evidence>
<keyword evidence="3" id="KW-0233">DNA recombination</keyword>
<dbReference type="CDD" id="cd03768">
    <property type="entry name" value="SR_ResInv"/>
    <property type="match status" value="1"/>
</dbReference>
<protein>
    <submittedName>
        <fullName evidence="7">Recombinase family protein</fullName>
    </submittedName>
</protein>
<evidence type="ECO:0000256" key="3">
    <source>
        <dbReference type="ARBA" id="ARBA00023172"/>
    </source>
</evidence>
<dbReference type="GO" id="GO:0015074">
    <property type="term" value="P:DNA integration"/>
    <property type="evidence" value="ECO:0007669"/>
    <property type="project" value="UniProtKB-KW"/>
</dbReference>
<dbReference type="InterPro" id="IPR006118">
    <property type="entry name" value="Recombinase_CS"/>
</dbReference>
<keyword evidence="2" id="KW-0238">DNA-binding</keyword>
<gene>
    <name evidence="7" type="ORF">G3I67_03675</name>
</gene>
<name>A0A6B2QUK4_9BURK</name>
<dbReference type="PANTHER" id="PTHR30461:SF2">
    <property type="entry name" value="SERINE RECOMBINASE PINE-RELATED"/>
    <property type="match status" value="1"/>
</dbReference>
<dbReference type="Gene3D" id="3.90.1750.20">
    <property type="entry name" value="Putative Large Serine Recombinase, Chain B, Domain 2"/>
    <property type="match status" value="1"/>
</dbReference>
<dbReference type="Gene3D" id="3.40.50.1390">
    <property type="entry name" value="Resolvase, N-terminal catalytic domain"/>
    <property type="match status" value="1"/>
</dbReference>
<dbReference type="SMART" id="SM00857">
    <property type="entry name" value="Resolvase"/>
    <property type="match status" value="1"/>
</dbReference>
<reference evidence="7" key="1">
    <citation type="submission" date="2020-02" db="EMBL/GenBank/DDBJ databases">
        <authorList>
            <person name="Chen W.-M."/>
        </authorList>
    </citation>
    <scope>NUCLEOTIDE SEQUENCE</scope>
    <source>
        <strain evidence="7">NBD-18</strain>
    </source>
</reference>
<dbReference type="PROSITE" id="PS00397">
    <property type="entry name" value="RECOMBINASES_1"/>
    <property type="match status" value="1"/>
</dbReference>
<dbReference type="PROSITE" id="PS51736">
    <property type="entry name" value="RECOMBINASES_3"/>
    <property type="match status" value="1"/>
</dbReference>
<sequence>MAVYGYLRVSTLTQAKEGESLEAQRLQVTSYAVSKGLQLPEDNVYVEAGVSGGSEFQERPEGSKLFQVLTEGDMVVFPKLDRAFRNTRNALNVLHELKARGVSVHFIDLGGDVTGNGVGAIVFTILSAFATFERERIAARIREVKQLKKAQGKFTGGKRAFGYDVVDGIKIPREDEQQVIREMVAMRKAGATYRGISDWMALTQERKMTFMGVKRVLVMEGMA</sequence>
<comment type="caution">
    <text evidence="7">The sequence shown here is derived from an EMBL/GenBank/DDBJ whole genome shotgun (WGS) entry which is preliminary data.</text>
</comment>
<dbReference type="Pfam" id="PF00239">
    <property type="entry name" value="Resolvase"/>
    <property type="match status" value="1"/>
</dbReference>
<dbReference type="GO" id="GO:0000150">
    <property type="term" value="F:DNA strand exchange activity"/>
    <property type="evidence" value="ECO:0007669"/>
    <property type="project" value="InterPro"/>
</dbReference>
<accession>A0A6B2QUK4</accession>
<dbReference type="SUPFAM" id="SSF53041">
    <property type="entry name" value="Resolvase-like"/>
    <property type="match status" value="1"/>
</dbReference>
<evidence type="ECO:0000256" key="4">
    <source>
        <dbReference type="PIRSR" id="PIRSR606118-50"/>
    </source>
</evidence>
<proteinExistence type="predicted"/>
<dbReference type="GO" id="GO:0003677">
    <property type="term" value="F:DNA binding"/>
    <property type="evidence" value="ECO:0007669"/>
    <property type="project" value="UniProtKB-KW"/>
</dbReference>
<feature type="domain" description="Resolvase/invertase-type recombinase catalytic" evidence="6">
    <location>
        <begin position="2"/>
        <end position="152"/>
    </location>
</feature>
<evidence type="ECO:0000259" key="6">
    <source>
        <dbReference type="PROSITE" id="PS51736"/>
    </source>
</evidence>
<evidence type="ECO:0000256" key="1">
    <source>
        <dbReference type="ARBA" id="ARBA00022908"/>
    </source>
</evidence>
<dbReference type="AlphaFoldDB" id="A0A6B2QUK4"/>
<dbReference type="InterPro" id="IPR038109">
    <property type="entry name" value="DNA_bind_recomb_sf"/>
</dbReference>
<evidence type="ECO:0000256" key="2">
    <source>
        <dbReference type="ARBA" id="ARBA00023125"/>
    </source>
</evidence>
<dbReference type="PANTHER" id="PTHR30461">
    <property type="entry name" value="DNA-INVERTASE FROM LAMBDOID PROPHAGE"/>
    <property type="match status" value="1"/>
</dbReference>
<dbReference type="InterPro" id="IPR050639">
    <property type="entry name" value="SSR_resolvase"/>
</dbReference>
<dbReference type="EMBL" id="JAAGRN010000002">
    <property type="protein sequence ID" value="NDY82326.1"/>
    <property type="molecule type" value="Genomic_DNA"/>
</dbReference>
<evidence type="ECO:0000256" key="5">
    <source>
        <dbReference type="PROSITE-ProRule" id="PRU10137"/>
    </source>
</evidence>